<dbReference type="SUPFAM" id="SSF51905">
    <property type="entry name" value="FAD/NAD(P)-binding domain"/>
    <property type="match status" value="1"/>
</dbReference>
<evidence type="ECO:0000259" key="1">
    <source>
        <dbReference type="Pfam" id="PF13454"/>
    </source>
</evidence>
<dbReference type="InterPro" id="IPR038732">
    <property type="entry name" value="HpyO/CreE_NAD-binding"/>
</dbReference>
<evidence type="ECO:0000313" key="3">
    <source>
        <dbReference type="Proteomes" id="UP000316406"/>
    </source>
</evidence>
<dbReference type="PANTHER" id="PTHR40254">
    <property type="entry name" value="BLR0577 PROTEIN"/>
    <property type="match status" value="1"/>
</dbReference>
<dbReference type="EMBL" id="VLTK01000001">
    <property type="protein sequence ID" value="TSI19784.1"/>
    <property type="molecule type" value="Genomic_DNA"/>
</dbReference>
<accession>A0A556CQT0</accession>
<name>A0A556CQT0_BREAU</name>
<dbReference type="InterPro" id="IPR036188">
    <property type="entry name" value="FAD/NAD-bd_sf"/>
</dbReference>
<feature type="domain" description="FAD-dependent urate hydroxylase HpyO/Asp monooxygenase CreE-like FAD/NAD(P)-binding" evidence="1">
    <location>
        <begin position="33"/>
        <end position="227"/>
    </location>
</feature>
<proteinExistence type="predicted"/>
<evidence type="ECO:0000313" key="2">
    <source>
        <dbReference type="EMBL" id="TSI19784.1"/>
    </source>
</evidence>
<dbReference type="AlphaFoldDB" id="A0A556CQT0"/>
<dbReference type="PANTHER" id="PTHR40254:SF1">
    <property type="entry name" value="BLR0577 PROTEIN"/>
    <property type="match status" value="1"/>
</dbReference>
<dbReference type="OrthoDB" id="101972at2"/>
<organism evidence="2 3">
    <name type="scientific">Brevibacterium aurantiacum</name>
    <dbReference type="NCBI Taxonomy" id="273384"/>
    <lineage>
        <taxon>Bacteria</taxon>
        <taxon>Bacillati</taxon>
        <taxon>Actinomycetota</taxon>
        <taxon>Actinomycetes</taxon>
        <taxon>Micrococcales</taxon>
        <taxon>Brevibacteriaceae</taxon>
        <taxon>Brevibacterium</taxon>
    </lineage>
</organism>
<protein>
    <recommendedName>
        <fullName evidence="1">FAD-dependent urate hydroxylase HpyO/Asp monooxygenase CreE-like FAD/NAD(P)-binding domain-containing protein</fullName>
    </recommendedName>
</protein>
<reference evidence="2 3" key="1">
    <citation type="submission" date="2019-07" db="EMBL/GenBank/DDBJ databases">
        <title>Draft genome sequence of Brevibacterium aurantiacum XU54 isolated from Xinjiang China.</title>
        <authorList>
            <person name="Xu X."/>
        </authorList>
    </citation>
    <scope>NUCLEOTIDE SEQUENCE [LARGE SCALE GENOMIC DNA]</scope>
    <source>
        <strain evidence="2 3">XU54</strain>
    </source>
</reference>
<dbReference type="Proteomes" id="UP000316406">
    <property type="component" value="Unassembled WGS sequence"/>
</dbReference>
<comment type="caution">
    <text evidence="2">The sequence shown here is derived from an EMBL/GenBank/DDBJ whole genome shotgun (WGS) entry which is preliminary data.</text>
</comment>
<keyword evidence="3" id="KW-1185">Reference proteome</keyword>
<gene>
    <name evidence="2" type="ORF">FO013_02235</name>
</gene>
<sequence length="590" mass="63943">MTPGRSILRTPCAASTKAIPMTRNPSTHGPDIAVLGSGASGTHGLLRILTRLTDRESSVDDVIRIAVIDRDHQFHSGIPYGHRSGRSSLLISALESFLPDRERREFISWLEDRREEMLDWASDGQTPDSPLAAAMERDWILRHEDEVRDGRWDELYLPRRLYGQYLSELVEHAVEAARGLVEVDFVHADVNEVIGDGGGGVHLRERGSDGRVQFELHAHSVLLAIGSPPVRDLDVSSAPILAGPNTGAAGQSSIDDLLGMGLVTDIHTPEIEHVIEKITVRLESLPVEKRTILLIGGNADALEFLLASHRLRQDTGTRLFVLSSRGRPHYWHHDRQGERASTPILDRLFETAEAGAPLRARDLHEAVRAELTAALTHGNVNSTIAALIAAVGSSLRYMNDFELYSMATDHGVAISDLLRRAGGDSLDFLTDGIADGTITCIPGRFREAHVREDMLFATVDQLPGVTPASGTVTSHDEASGGPGRGYAVIVNGTGFERVTDTRSPLLRQMLGSGTVRASASRTGLALNEKFQAAPGIFVLGPLIAGHHGGGSAYWHIESVARIIQLADAVAERLVTEAISKRSIRQGLLTP</sequence>
<dbReference type="InterPro" id="IPR052189">
    <property type="entry name" value="L-asp_N-monooxygenase_NS-form"/>
</dbReference>
<dbReference type="Pfam" id="PF13454">
    <property type="entry name" value="NAD_binding_9"/>
    <property type="match status" value="1"/>
</dbReference>